<reference evidence="2 3" key="1">
    <citation type="submission" date="2023-08" db="EMBL/GenBank/DDBJ databases">
        <title>Implementing the SeqCode for naming new Mesorhizobium species isolated from Vachellia karroo root nodules.</title>
        <authorList>
            <person name="Van Lill M."/>
        </authorList>
    </citation>
    <scope>NUCLEOTIDE SEQUENCE [LARGE SCALE GENOMIC DNA]</scope>
    <source>
        <strain evidence="2 3">VK23A</strain>
    </source>
</reference>
<protein>
    <submittedName>
        <fullName evidence="2">NAD-dependent epimerase/dehydratase family protein</fullName>
    </submittedName>
</protein>
<dbReference type="InterPro" id="IPR036291">
    <property type="entry name" value="NAD(P)-bd_dom_sf"/>
</dbReference>
<accession>A0ABU4XAB6</accession>
<name>A0ABU4XAB6_9HYPH</name>
<dbReference type="Gene3D" id="3.40.50.720">
    <property type="entry name" value="NAD(P)-binding Rossmann-like Domain"/>
    <property type="match status" value="1"/>
</dbReference>
<dbReference type="SUPFAM" id="SSF51735">
    <property type="entry name" value="NAD(P)-binding Rossmann-fold domains"/>
    <property type="match status" value="1"/>
</dbReference>
<comment type="caution">
    <text evidence="2">The sequence shown here is derived from an EMBL/GenBank/DDBJ whole genome shotgun (WGS) entry which is preliminary data.</text>
</comment>
<organism evidence="2 3">
    <name type="scientific">Mesorhizobium dulcispinae</name>
    <dbReference type="NCBI Taxonomy" id="3072316"/>
    <lineage>
        <taxon>Bacteria</taxon>
        <taxon>Pseudomonadati</taxon>
        <taxon>Pseudomonadota</taxon>
        <taxon>Alphaproteobacteria</taxon>
        <taxon>Hyphomicrobiales</taxon>
        <taxon>Phyllobacteriaceae</taxon>
        <taxon>Mesorhizobium</taxon>
    </lineage>
</organism>
<evidence type="ECO:0000313" key="2">
    <source>
        <dbReference type="EMBL" id="MDX8470720.1"/>
    </source>
</evidence>
<dbReference type="RefSeq" id="WP_320314989.1">
    <property type="nucleotide sequence ID" value="NZ_JAVIIX010000001.1"/>
</dbReference>
<gene>
    <name evidence="2" type="ORF">RFM27_01350</name>
</gene>
<evidence type="ECO:0000313" key="3">
    <source>
        <dbReference type="Proteomes" id="UP001271780"/>
    </source>
</evidence>
<dbReference type="EMBL" id="JAVIIZ010000001">
    <property type="protein sequence ID" value="MDX8470720.1"/>
    <property type="molecule type" value="Genomic_DNA"/>
</dbReference>
<dbReference type="Proteomes" id="UP001271780">
    <property type="component" value="Unassembled WGS sequence"/>
</dbReference>
<evidence type="ECO:0000259" key="1">
    <source>
        <dbReference type="Pfam" id="PF01370"/>
    </source>
</evidence>
<feature type="domain" description="NAD-dependent epimerase/dehydratase" evidence="1">
    <location>
        <begin position="84"/>
        <end position="278"/>
    </location>
</feature>
<dbReference type="Pfam" id="PF01370">
    <property type="entry name" value="Epimerase"/>
    <property type="match status" value="1"/>
</dbReference>
<proteinExistence type="predicted"/>
<dbReference type="InterPro" id="IPR001509">
    <property type="entry name" value="Epimerase_deHydtase"/>
</dbReference>
<sequence length="374" mass="41409">MDHDAVMIRSRQPVGACFDMPGSDRYASRGPGRSELRIHAKHASKSWQNLPNIWRFLRDFQCRSPLDLRLVCQRKEVHMSYYVVVGAGPVGRETARLLGEQGHDVVLTSRSVSDIDLPGVRAMQADATDAAALSRISRGADAIFMCAMAPYHRWPTDFFPIVDGTVRAAEAVDAKIILLGNLYSYGENADSPLRSDLPLDPTSRKGTVRTIMWQRVSRANVPAIEVRSSDYLGYGAVTYFSLLALPSVVEGKPVAFLGDLDADHAWAFIKDAARTLVASAVYTGEWGRAFHVPSQYASPRDLVRRTAAMLGREVAPMRCYSVAEMEALGMHELVEMQYLFDRPLLVDSSDTEHLLGVKASSLDVMIADTVRDYL</sequence>
<keyword evidence="3" id="KW-1185">Reference proteome</keyword>